<dbReference type="InterPro" id="IPR051614">
    <property type="entry name" value="UPF0045_domain"/>
</dbReference>
<dbReference type="PANTHER" id="PTHR33777">
    <property type="entry name" value="UPF0045 PROTEIN ECM15"/>
    <property type="match status" value="1"/>
</dbReference>
<dbReference type="InterPro" id="IPR029756">
    <property type="entry name" value="MTH1187/YkoF-like"/>
</dbReference>
<dbReference type="Gene3D" id="3.30.70.930">
    <property type="match status" value="1"/>
</dbReference>
<reference evidence="4 5" key="1">
    <citation type="journal article" date="2013" name="PLoS ONE">
        <title>Assembly-driven community genomics of a hypersaline microbial ecosystem.</title>
        <authorList>
            <person name="Podell S."/>
            <person name="Ugalde J.A."/>
            <person name="Narasingarao P."/>
            <person name="Banfield J.F."/>
            <person name="Heidelberg K.B."/>
            <person name="Allen E.E."/>
        </authorList>
    </citation>
    <scope>NUCLEOTIDE SEQUENCE [LARGE SCALE GENOMIC DNA]</scope>
    <source>
        <strain evidence="5">J07HQW1</strain>
    </source>
</reference>
<dbReference type="EMBL" id="KE356560">
    <property type="protein sequence ID" value="ERG92722.1"/>
    <property type="molecule type" value="Genomic_DNA"/>
</dbReference>
<evidence type="ECO:0000313" key="4">
    <source>
        <dbReference type="EMBL" id="ERG92722.1"/>
    </source>
</evidence>
<proteinExistence type="inferred from homology"/>
<dbReference type="HOGENOM" id="CLU_137479_3_0_2"/>
<evidence type="ECO:0000256" key="2">
    <source>
        <dbReference type="SAM" id="MobiDB-lite"/>
    </source>
</evidence>
<dbReference type="PANTHER" id="PTHR33777:SF1">
    <property type="entry name" value="UPF0045 PROTEIN ECM15"/>
    <property type="match status" value="1"/>
</dbReference>
<dbReference type="NCBIfam" id="TIGR00106">
    <property type="entry name" value="MTH1187 family thiamine-binding protein"/>
    <property type="match status" value="1"/>
</dbReference>
<dbReference type="Pfam" id="PF01910">
    <property type="entry name" value="Thiamine_BP"/>
    <property type="match status" value="1"/>
</dbReference>
<feature type="domain" description="Thiamine-binding protein" evidence="3">
    <location>
        <begin position="7"/>
        <end position="91"/>
    </location>
</feature>
<name>U1PGG7_9EURY</name>
<dbReference type="AlphaFoldDB" id="U1PGG7"/>
<evidence type="ECO:0000259" key="3">
    <source>
        <dbReference type="Pfam" id="PF01910"/>
    </source>
</evidence>
<sequence length="129" mass="13881">MSVIALLSVAPVIEESMASDVADAVEALDEFPVSYETNPMGTVIEADDTETLFTAAQAAHDAVDADRVSTVLKIDDKRARDTTAQEKVDAVAENLGRPARSDTLSPTEESMTDTKTETETETKTERSDD</sequence>
<dbReference type="Proteomes" id="UP000030649">
    <property type="component" value="Unassembled WGS sequence"/>
</dbReference>
<comment type="similarity">
    <text evidence="1">Belongs to the UPF0045 family.</text>
</comment>
<dbReference type="SUPFAM" id="SSF89957">
    <property type="entry name" value="MTH1187/YkoF-like"/>
    <property type="match status" value="1"/>
</dbReference>
<accession>U1PGG7</accession>
<feature type="compositionally biased region" description="Basic and acidic residues" evidence="2">
    <location>
        <begin position="80"/>
        <end position="90"/>
    </location>
</feature>
<evidence type="ECO:0000256" key="1">
    <source>
        <dbReference type="ARBA" id="ARBA00010272"/>
    </source>
</evidence>
<dbReference type="STRING" id="1238424.J07HQW1_02769"/>
<dbReference type="InterPro" id="IPR002767">
    <property type="entry name" value="Thiamine_BP"/>
</dbReference>
<dbReference type="GO" id="GO:0005829">
    <property type="term" value="C:cytosol"/>
    <property type="evidence" value="ECO:0007669"/>
    <property type="project" value="TreeGrafter"/>
</dbReference>
<feature type="region of interest" description="Disordered" evidence="2">
    <location>
        <begin position="80"/>
        <end position="129"/>
    </location>
</feature>
<protein>
    <submittedName>
        <fullName evidence="4">Uncharacterized protein, MTH1187 family</fullName>
    </submittedName>
</protein>
<evidence type="ECO:0000313" key="5">
    <source>
        <dbReference type="Proteomes" id="UP000030649"/>
    </source>
</evidence>
<organism evidence="4 5">
    <name type="scientific">Haloquadratum walsbyi J07HQW1</name>
    <dbReference type="NCBI Taxonomy" id="1238424"/>
    <lineage>
        <taxon>Archaea</taxon>
        <taxon>Methanobacteriati</taxon>
        <taxon>Methanobacteriota</taxon>
        <taxon>Stenosarchaea group</taxon>
        <taxon>Halobacteria</taxon>
        <taxon>Halobacteriales</taxon>
        <taxon>Haloferacaceae</taxon>
        <taxon>Haloquadratum</taxon>
    </lineage>
</organism>
<gene>
    <name evidence="4" type="ORF">J07HQW1_02769</name>
</gene>
<feature type="compositionally biased region" description="Basic and acidic residues" evidence="2">
    <location>
        <begin position="112"/>
        <end position="129"/>
    </location>
</feature>